<dbReference type="Proteomes" id="UP001601992">
    <property type="component" value="Unassembled WGS sequence"/>
</dbReference>
<keyword evidence="4" id="KW-0862">Zinc</keyword>
<dbReference type="Pfam" id="PF05853">
    <property type="entry name" value="BKACE"/>
    <property type="match status" value="1"/>
</dbReference>
<dbReference type="Gene3D" id="3.20.20.70">
    <property type="entry name" value="Aldolase class I"/>
    <property type="match status" value="1"/>
</dbReference>
<evidence type="ECO:0000256" key="3">
    <source>
        <dbReference type="ARBA" id="ARBA00022723"/>
    </source>
</evidence>
<dbReference type="InterPro" id="IPR008567">
    <property type="entry name" value="BKACE"/>
</dbReference>
<organism evidence="5 6">
    <name type="scientific">Nocardia jiangxiensis</name>
    <dbReference type="NCBI Taxonomy" id="282685"/>
    <lineage>
        <taxon>Bacteria</taxon>
        <taxon>Bacillati</taxon>
        <taxon>Actinomycetota</taxon>
        <taxon>Actinomycetes</taxon>
        <taxon>Mycobacteriales</taxon>
        <taxon>Nocardiaceae</taxon>
        <taxon>Nocardia</taxon>
    </lineage>
</organism>
<sequence length="306" mass="33437">MSESPVVIVAALNGGAQQSRDGAFVPSSVPDIIEEAMRCEEAGATVLHFHGRDAQGKTTGDPAVYNEIIGLIRDKTNLLIQTTNGIGIRMNPETGDYVFPGDKERLALLNLDPEPDYYGAMAVSIDFYDPHGGCDGEASFPTSGRFLQETIRTVYSRGSMVEFEIPHVTALHRVMRYLAAEGIDPSAPYIGFLYPLMPSFVPNHRTLLHLQDEGQRMFPNAIRNHCGDGPMAFEAVTTALALGFECIRVGFEQSIYLADGSVAHRNHQQVEQAVQIAKIYGRRPATPAEAVKILQVHRGPQQVGMA</sequence>
<name>A0ABW6SHB7_9NOCA</name>
<reference evidence="5 6" key="1">
    <citation type="submission" date="2024-10" db="EMBL/GenBank/DDBJ databases">
        <title>The Natural Products Discovery Center: Release of the First 8490 Sequenced Strains for Exploring Actinobacteria Biosynthetic Diversity.</title>
        <authorList>
            <person name="Kalkreuter E."/>
            <person name="Kautsar S.A."/>
            <person name="Yang D."/>
            <person name="Bader C.D."/>
            <person name="Teijaro C.N."/>
            <person name="Fluegel L."/>
            <person name="Davis C.M."/>
            <person name="Simpson J.R."/>
            <person name="Lauterbach L."/>
            <person name="Steele A.D."/>
            <person name="Gui C."/>
            <person name="Meng S."/>
            <person name="Li G."/>
            <person name="Viehrig K."/>
            <person name="Ye F."/>
            <person name="Su P."/>
            <person name="Kiefer A.F."/>
            <person name="Nichols A."/>
            <person name="Cepeda A.J."/>
            <person name="Yan W."/>
            <person name="Fan B."/>
            <person name="Jiang Y."/>
            <person name="Adhikari A."/>
            <person name="Zheng C.-J."/>
            <person name="Schuster L."/>
            <person name="Cowan T.M."/>
            <person name="Smanski M.J."/>
            <person name="Chevrette M.G."/>
            <person name="De Carvalho L.P.S."/>
            <person name="Shen B."/>
        </authorList>
    </citation>
    <scope>NUCLEOTIDE SEQUENCE [LARGE SCALE GENOMIC DNA]</scope>
    <source>
        <strain evidence="5 6">NPDC002593</strain>
    </source>
</reference>
<dbReference type="EMBL" id="JBIAQY010000028">
    <property type="protein sequence ID" value="MFF3574551.1"/>
    <property type="molecule type" value="Genomic_DNA"/>
</dbReference>
<evidence type="ECO:0000256" key="1">
    <source>
        <dbReference type="ARBA" id="ARBA00001947"/>
    </source>
</evidence>
<evidence type="ECO:0000313" key="5">
    <source>
        <dbReference type="EMBL" id="MFF3574551.1"/>
    </source>
</evidence>
<accession>A0ABW6SHB7</accession>
<dbReference type="InterPro" id="IPR013785">
    <property type="entry name" value="Aldolase_TIM"/>
</dbReference>
<keyword evidence="6" id="KW-1185">Reference proteome</keyword>
<comment type="cofactor">
    <cofactor evidence="1">
        <name>Zn(2+)</name>
        <dbReference type="ChEBI" id="CHEBI:29105"/>
    </cofactor>
</comment>
<dbReference type="RefSeq" id="WP_157186741.1">
    <property type="nucleotide sequence ID" value="NZ_JBIAQY010000028.1"/>
</dbReference>
<protein>
    <submittedName>
        <fullName evidence="5">3-keto-5-aminohexanoate cleavage protein</fullName>
    </submittedName>
</protein>
<dbReference type="PANTHER" id="PTHR37418">
    <property type="entry name" value="3-KETO-5-AMINOHEXANOATE CLEAVAGE ENZYME-RELATED"/>
    <property type="match status" value="1"/>
</dbReference>
<keyword evidence="2" id="KW-0808">Transferase</keyword>
<evidence type="ECO:0000256" key="2">
    <source>
        <dbReference type="ARBA" id="ARBA00022679"/>
    </source>
</evidence>
<dbReference type="PANTHER" id="PTHR37418:SF2">
    <property type="entry name" value="3-KETO-5-AMINOHEXANOATE CLEAVAGE ENZYME"/>
    <property type="match status" value="1"/>
</dbReference>
<gene>
    <name evidence="5" type="ORF">ACFYXQ_43065</name>
</gene>
<keyword evidence="3" id="KW-0479">Metal-binding</keyword>
<proteinExistence type="predicted"/>
<evidence type="ECO:0000313" key="6">
    <source>
        <dbReference type="Proteomes" id="UP001601992"/>
    </source>
</evidence>
<evidence type="ECO:0000256" key="4">
    <source>
        <dbReference type="ARBA" id="ARBA00022833"/>
    </source>
</evidence>
<comment type="caution">
    <text evidence="5">The sequence shown here is derived from an EMBL/GenBank/DDBJ whole genome shotgun (WGS) entry which is preliminary data.</text>
</comment>